<feature type="region of interest" description="Disordered" evidence="1">
    <location>
        <begin position="69"/>
        <end position="126"/>
    </location>
</feature>
<dbReference type="HOGENOM" id="CLU_1471674_0_0_1"/>
<dbReference type="OrthoDB" id="2684642at2759"/>
<evidence type="ECO:0000256" key="1">
    <source>
        <dbReference type="SAM" id="MobiDB-lite"/>
    </source>
</evidence>
<accession>A0A0C9ZTB8</accession>
<feature type="compositionally biased region" description="Polar residues" evidence="1">
    <location>
        <begin position="97"/>
        <end position="106"/>
    </location>
</feature>
<reference evidence="2 3" key="1">
    <citation type="submission" date="2014-04" db="EMBL/GenBank/DDBJ databases">
        <authorList>
            <consortium name="DOE Joint Genome Institute"/>
            <person name="Kuo A."/>
            <person name="Ruytinx J."/>
            <person name="Rineau F."/>
            <person name="Colpaert J."/>
            <person name="Kohler A."/>
            <person name="Nagy L.G."/>
            <person name="Floudas D."/>
            <person name="Copeland A."/>
            <person name="Barry K.W."/>
            <person name="Cichocki N."/>
            <person name="Veneault-Fourrey C."/>
            <person name="LaButti K."/>
            <person name="Lindquist E.A."/>
            <person name="Lipzen A."/>
            <person name="Lundell T."/>
            <person name="Morin E."/>
            <person name="Murat C."/>
            <person name="Sun H."/>
            <person name="Tunlid A."/>
            <person name="Henrissat B."/>
            <person name="Grigoriev I.V."/>
            <person name="Hibbett D.S."/>
            <person name="Martin F."/>
            <person name="Nordberg H.P."/>
            <person name="Cantor M.N."/>
            <person name="Hua S.X."/>
        </authorList>
    </citation>
    <scope>NUCLEOTIDE SEQUENCE [LARGE SCALE GENOMIC DNA]</scope>
    <source>
        <strain evidence="2 3">UH-Slu-Lm8-n1</strain>
    </source>
</reference>
<feature type="non-terminal residue" evidence="2">
    <location>
        <position position="184"/>
    </location>
</feature>
<evidence type="ECO:0000313" key="2">
    <source>
        <dbReference type="EMBL" id="KIK32521.1"/>
    </source>
</evidence>
<keyword evidence="3" id="KW-1185">Reference proteome</keyword>
<proteinExistence type="predicted"/>
<dbReference type="InParanoid" id="A0A0C9ZTB8"/>
<protein>
    <submittedName>
        <fullName evidence="2">Uncharacterized protein</fullName>
    </submittedName>
</protein>
<dbReference type="Proteomes" id="UP000054485">
    <property type="component" value="Unassembled WGS sequence"/>
</dbReference>
<name>A0A0C9ZTB8_9AGAM</name>
<dbReference type="AlphaFoldDB" id="A0A0C9ZTB8"/>
<evidence type="ECO:0000313" key="3">
    <source>
        <dbReference type="Proteomes" id="UP000054485"/>
    </source>
</evidence>
<organism evidence="2 3">
    <name type="scientific">Suillus luteus UH-Slu-Lm8-n1</name>
    <dbReference type="NCBI Taxonomy" id="930992"/>
    <lineage>
        <taxon>Eukaryota</taxon>
        <taxon>Fungi</taxon>
        <taxon>Dikarya</taxon>
        <taxon>Basidiomycota</taxon>
        <taxon>Agaricomycotina</taxon>
        <taxon>Agaricomycetes</taxon>
        <taxon>Agaricomycetidae</taxon>
        <taxon>Boletales</taxon>
        <taxon>Suillineae</taxon>
        <taxon>Suillaceae</taxon>
        <taxon>Suillus</taxon>
    </lineage>
</organism>
<dbReference type="EMBL" id="KN836208">
    <property type="protein sequence ID" value="KIK32521.1"/>
    <property type="molecule type" value="Genomic_DNA"/>
</dbReference>
<gene>
    <name evidence="2" type="ORF">CY34DRAFT_110939</name>
</gene>
<reference evidence="3" key="2">
    <citation type="submission" date="2015-01" db="EMBL/GenBank/DDBJ databases">
        <title>Evolutionary Origins and Diversification of the Mycorrhizal Mutualists.</title>
        <authorList>
            <consortium name="DOE Joint Genome Institute"/>
            <consortium name="Mycorrhizal Genomics Consortium"/>
            <person name="Kohler A."/>
            <person name="Kuo A."/>
            <person name="Nagy L.G."/>
            <person name="Floudas D."/>
            <person name="Copeland A."/>
            <person name="Barry K.W."/>
            <person name="Cichocki N."/>
            <person name="Veneault-Fourrey C."/>
            <person name="LaButti K."/>
            <person name="Lindquist E.A."/>
            <person name="Lipzen A."/>
            <person name="Lundell T."/>
            <person name="Morin E."/>
            <person name="Murat C."/>
            <person name="Riley R."/>
            <person name="Ohm R."/>
            <person name="Sun H."/>
            <person name="Tunlid A."/>
            <person name="Henrissat B."/>
            <person name="Grigoriev I.V."/>
            <person name="Hibbett D.S."/>
            <person name="Martin F."/>
        </authorList>
    </citation>
    <scope>NUCLEOTIDE SEQUENCE [LARGE SCALE GENOMIC DNA]</scope>
    <source>
        <strain evidence="3">UH-Slu-Lm8-n1</strain>
    </source>
</reference>
<sequence length="184" mass="19122">HAPKVTGQTASSSGLQEFKNADTTSPVWLPGCGPCVRRQFICRQGYNASHEPLAVCACCHRTKYKCGGNGSAPPTKKPATNHARSKSRRRTPVANVTGVTDATTTQPEDEVPAASTVPQDDETPSVTTALREDGALVEHDMSPAVATAMQVDESPANGISQGEAAPPDTGGVEESASIASTVHE</sequence>
<feature type="region of interest" description="Disordered" evidence="1">
    <location>
        <begin position="153"/>
        <end position="184"/>
    </location>
</feature>